<protein>
    <recommendedName>
        <fullName evidence="4">LIM zinc-binding domain-containing protein</fullName>
    </recommendedName>
</protein>
<dbReference type="PROSITE" id="PS50023">
    <property type="entry name" value="LIM_DOMAIN_2"/>
    <property type="match status" value="2"/>
</dbReference>
<evidence type="ECO:0000313" key="6">
    <source>
        <dbReference type="Proteomes" id="UP000001542"/>
    </source>
</evidence>
<dbReference type="InterPro" id="IPR001781">
    <property type="entry name" value="Znf_LIM"/>
</dbReference>
<dbReference type="VEuPathDB" id="TrichDB:TVAG_198730"/>
<dbReference type="Proteomes" id="UP000001542">
    <property type="component" value="Unassembled WGS sequence"/>
</dbReference>
<proteinExistence type="predicted"/>
<reference evidence="5" key="1">
    <citation type="submission" date="2006-10" db="EMBL/GenBank/DDBJ databases">
        <authorList>
            <person name="Amadeo P."/>
            <person name="Zhao Q."/>
            <person name="Wortman J."/>
            <person name="Fraser-Liggett C."/>
            <person name="Carlton J."/>
        </authorList>
    </citation>
    <scope>NUCLEOTIDE SEQUENCE</scope>
    <source>
        <strain evidence="5">G3</strain>
    </source>
</reference>
<keyword evidence="3" id="KW-0440">LIM domain</keyword>
<dbReference type="AlphaFoldDB" id="A2DDQ8"/>
<feature type="domain" description="LIM zinc-binding" evidence="4">
    <location>
        <begin position="116"/>
        <end position="184"/>
    </location>
</feature>
<evidence type="ECO:0000313" key="5">
    <source>
        <dbReference type="EMBL" id="EAY21434.1"/>
    </source>
</evidence>
<evidence type="ECO:0000259" key="4">
    <source>
        <dbReference type="PROSITE" id="PS50023"/>
    </source>
</evidence>
<dbReference type="KEGG" id="tva:5466983"/>
<name>A2DDQ8_TRIV3</name>
<accession>A2DDQ8</accession>
<dbReference type="RefSeq" id="XP_001582420.1">
    <property type="nucleotide sequence ID" value="XM_001582370.1"/>
</dbReference>
<feature type="domain" description="LIM zinc-binding" evidence="4">
    <location>
        <begin position="50"/>
        <end position="114"/>
    </location>
</feature>
<keyword evidence="2 3" id="KW-0862">Zinc</keyword>
<dbReference type="VEuPathDB" id="TrichDB:TVAGG3_0999160"/>
<evidence type="ECO:0000256" key="1">
    <source>
        <dbReference type="ARBA" id="ARBA00022723"/>
    </source>
</evidence>
<keyword evidence="1 3" id="KW-0479">Metal-binding</keyword>
<dbReference type="EMBL" id="DS113190">
    <property type="protein sequence ID" value="EAY21434.1"/>
    <property type="molecule type" value="Genomic_DNA"/>
</dbReference>
<reference evidence="5" key="2">
    <citation type="journal article" date="2007" name="Science">
        <title>Draft genome sequence of the sexually transmitted pathogen Trichomonas vaginalis.</title>
        <authorList>
            <person name="Carlton J.M."/>
            <person name="Hirt R.P."/>
            <person name="Silva J.C."/>
            <person name="Delcher A.L."/>
            <person name="Schatz M."/>
            <person name="Zhao Q."/>
            <person name="Wortman J.R."/>
            <person name="Bidwell S.L."/>
            <person name="Alsmark U.C.M."/>
            <person name="Besteiro S."/>
            <person name="Sicheritz-Ponten T."/>
            <person name="Noel C.J."/>
            <person name="Dacks J.B."/>
            <person name="Foster P.G."/>
            <person name="Simillion C."/>
            <person name="Van de Peer Y."/>
            <person name="Miranda-Saavedra D."/>
            <person name="Barton G.J."/>
            <person name="Westrop G.D."/>
            <person name="Mueller S."/>
            <person name="Dessi D."/>
            <person name="Fiori P.L."/>
            <person name="Ren Q."/>
            <person name="Paulsen I."/>
            <person name="Zhang H."/>
            <person name="Bastida-Corcuera F.D."/>
            <person name="Simoes-Barbosa A."/>
            <person name="Brown M.T."/>
            <person name="Hayes R.D."/>
            <person name="Mukherjee M."/>
            <person name="Okumura C.Y."/>
            <person name="Schneider R."/>
            <person name="Smith A.J."/>
            <person name="Vanacova S."/>
            <person name="Villalvazo M."/>
            <person name="Haas B.J."/>
            <person name="Pertea M."/>
            <person name="Feldblyum T.V."/>
            <person name="Utterback T.R."/>
            <person name="Shu C.L."/>
            <person name="Osoegawa K."/>
            <person name="de Jong P.J."/>
            <person name="Hrdy I."/>
            <person name="Horvathova L."/>
            <person name="Zubacova Z."/>
            <person name="Dolezal P."/>
            <person name="Malik S.B."/>
            <person name="Logsdon J.M. Jr."/>
            <person name="Henze K."/>
            <person name="Gupta A."/>
            <person name="Wang C.C."/>
            <person name="Dunne R.L."/>
            <person name="Upcroft J.A."/>
            <person name="Upcroft P."/>
            <person name="White O."/>
            <person name="Salzberg S.L."/>
            <person name="Tang P."/>
            <person name="Chiu C.-H."/>
            <person name="Lee Y.-S."/>
            <person name="Embley T.M."/>
            <person name="Coombs G.H."/>
            <person name="Mottram J.C."/>
            <person name="Tachezy J."/>
            <person name="Fraser-Liggett C.M."/>
            <person name="Johnson P.J."/>
        </authorList>
    </citation>
    <scope>NUCLEOTIDE SEQUENCE [LARGE SCALE GENOMIC DNA]</scope>
    <source>
        <strain evidence="5">G3</strain>
    </source>
</reference>
<sequence>MFRSRNSDDDSMELNDLETPTLSRCSPLRTQNQQIDNFISKYKTVTKKTRQCLECHPKDKLPSAILRVANMMYHLDCLKCSRCNNMIHPPCCYLSSMEPLRFLCERCVDEIQDALILCKVCNKVIRDENKAVQLSNSYAVHLDCLHCYMCNRNYTPKGNLNYSVMEVNNKQYCLCNECMKLISSGECPTNDISGRIPFEICQTKPLRCKFCNEFIKNGFYYVVDQQISCYNCHKLQKGK</sequence>
<dbReference type="InParanoid" id="A2DDQ8"/>
<evidence type="ECO:0000256" key="2">
    <source>
        <dbReference type="ARBA" id="ARBA00022833"/>
    </source>
</evidence>
<dbReference type="Gene3D" id="2.10.110.10">
    <property type="entry name" value="Cysteine Rich Protein"/>
    <property type="match status" value="2"/>
</dbReference>
<dbReference type="OrthoDB" id="6352355at2759"/>
<organism evidence="5 6">
    <name type="scientific">Trichomonas vaginalis (strain ATCC PRA-98 / G3)</name>
    <dbReference type="NCBI Taxonomy" id="412133"/>
    <lineage>
        <taxon>Eukaryota</taxon>
        <taxon>Metamonada</taxon>
        <taxon>Parabasalia</taxon>
        <taxon>Trichomonadida</taxon>
        <taxon>Trichomonadidae</taxon>
        <taxon>Trichomonas</taxon>
    </lineage>
</organism>
<evidence type="ECO:0000256" key="3">
    <source>
        <dbReference type="PROSITE-ProRule" id="PRU00125"/>
    </source>
</evidence>
<keyword evidence="6" id="KW-1185">Reference proteome</keyword>
<dbReference type="GO" id="GO:0046872">
    <property type="term" value="F:metal ion binding"/>
    <property type="evidence" value="ECO:0007669"/>
    <property type="project" value="UniProtKB-KW"/>
</dbReference>
<gene>
    <name evidence="5" type="ORF">TVAG_198730</name>
</gene>